<dbReference type="AlphaFoldDB" id="A0A1Q9F711"/>
<feature type="repeat" description="ANK" evidence="3">
    <location>
        <begin position="184"/>
        <end position="216"/>
    </location>
</feature>
<dbReference type="SMART" id="SM00248">
    <property type="entry name" value="ANK"/>
    <property type="match status" value="6"/>
</dbReference>
<dbReference type="Gene3D" id="1.25.40.20">
    <property type="entry name" value="Ankyrin repeat-containing domain"/>
    <property type="match status" value="3"/>
</dbReference>
<accession>A0A1Q9F711</accession>
<dbReference type="InterPro" id="IPR002110">
    <property type="entry name" value="Ankyrin_rpt"/>
</dbReference>
<dbReference type="PANTHER" id="PTHR24173:SF27">
    <property type="entry name" value="ANKYRIN REPEAT AND SOCS BOX PROTEIN 1"/>
    <property type="match status" value="1"/>
</dbReference>
<dbReference type="PANTHER" id="PTHR24173">
    <property type="entry name" value="ANKYRIN REPEAT CONTAINING"/>
    <property type="match status" value="1"/>
</dbReference>
<reference evidence="4 5" key="1">
    <citation type="submission" date="2016-02" db="EMBL/GenBank/DDBJ databases">
        <title>Genome analysis of coral dinoflagellate symbionts highlights evolutionary adaptations to a symbiotic lifestyle.</title>
        <authorList>
            <person name="Aranda M."/>
            <person name="Li Y."/>
            <person name="Liew Y.J."/>
            <person name="Baumgarten S."/>
            <person name="Simakov O."/>
            <person name="Wilson M."/>
            <person name="Piel J."/>
            <person name="Ashoor H."/>
            <person name="Bougouffa S."/>
            <person name="Bajic V.B."/>
            <person name="Ryu T."/>
            <person name="Ravasi T."/>
            <person name="Bayer T."/>
            <person name="Micklem G."/>
            <person name="Kim H."/>
            <person name="Bhak J."/>
            <person name="Lajeunesse T.C."/>
            <person name="Voolstra C.R."/>
        </authorList>
    </citation>
    <scope>NUCLEOTIDE SEQUENCE [LARGE SCALE GENOMIC DNA]</scope>
    <source>
        <strain evidence="4 5">CCMP2467</strain>
    </source>
</reference>
<evidence type="ECO:0000256" key="1">
    <source>
        <dbReference type="ARBA" id="ARBA00022737"/>
    </source>
</evidence>
<dbReference type="GO" id="GO:0006511">
    <property type="term" value="P:ubiquitin-dependent protein catabolic process"/>
    <property type="evidence" value="ECO:0007669"/>
    <property type="project" value="TreeGrafter"/>
</dbReference>
<keyword evidence="5" id="KW-1185">Reference proteome</keyword>
<evidence type="ECO:0000313" key="4">
    <source>
        <dbReference type="EMBL" id="OLQ15447.1"/>
    </source>
</evidence>
<dbReference type="SUPFAM" id="SSF48403">
    <property type="entry name" value="Ankyrin repeat"/>
    <property type="match status" value="1"/>
</dbReference>
<evidence type="ECO:0000256" key="2">
    <source>
        <dbReference type="ARBA" id="ARBA00023043"/>
    </source>
</evidence>
<gene>
    <name evidence="4" type="primary">ANK2</name>
    <name evidence="4" type="ORF">AK812_SmicGene276</name>
</gene>
<feature type="repeat" description="ANK" evidence="3">
    <location>
        <begin position="284"/>
        <end position="316"/>
    </location>
</feature>
<dbReference type="Pfam" id="PF12796">
    <property type="entry name" value="Ank_2"/>
    <property type="match status" value="2"/>
</dbReference>
<evidence type="ECO:0000313" key="5">
    <source>
        <dbReference type="Proteomes" id="UP000186817"/>
    </source>
</evidence>
<dbReference type="PRINTS" id="PR01415">
    <property type="entry name" value="ANKYRIN"/>
</dbReference>
<dbReference type="InterPro" id="IPR036770">
    <property type="entry name" value="Ankyrin_rpt-contain_sf"/>
</dbReference>
<dbReference type="Pfam" id="PF00023">
    <property type="entry name" value="Ank"/>
    <property type="match status" value="1"/>
</dbReference>
<dbReference type="OrthoDB" id="194358at2759"/>
<feature type="repeat" description="ANK" evidence="3">
    <location>
        <begin position="217"/>
        <end position="249"/>
    </location>
</feature>
<feature type="repeat" description="ANK" evidence="3">
    <location>
        <begin position="250"/>
        <end position="282"/>
    </location>
</feature>
<dbReference type="EMBL" id="LSRX01000003">
    <property type="protein sequence ID" value="OLQ15447.1"/>
    <property type="molecule type" value="Genomic_DNA"/>
</dbReference>
<sequence length="349" mass="37900">MPNWSSYWEKTWKSAKALDVKLADGLEKISAECLEKAFEELKMEMEQHECTIWLDLNLSNHPTITDDVMERQKLLFLNAHDKRKEDDNDFMVLDDERTLRPGEVQVVLLSFCPASKKEVKALLTAADSGRAAAVESILCSPQDPDLVLRLPALTALFVASERGHLEVTRLVLEANADTEKALEDGATPLYLAAQSGQLEVVRLLLQAGAAKDKAKQNGATPLFVAAQKGHLEVVSLLLNFSADKDKAKQNGATPLFLAAGHGHLEVVSLLLEFSADTEKALEGGGATPLYLAAQNGQLEVVRLLLQASADKDKAKQNGATPWFVAAERGHLEVASLLLEFGATPLCIAA</sequence>
<proteinExistence type="predicted"/>
<name>A0A1Q9F711_SYMMI</name>
<dbReference type="PROSITE" id="PS50088">
    <property type="entry name" value="ANK_REPEAT"/>
    <property type="match status" value="5"/>
</dbReference>
<dbReference type="PROSITE" id="PS50297">
    <property type="entry name" value="ANK_REP_REGION"/>
    <property type="match status" value="5"/>
</dbReference>
<organism evidence="4 5">
    <name type="scientific">Symbiodinium microadriaticum</name>
    <name type="common">Dinoflagellate</name>
    <name type="synonym">Zooxanthella microadriatica</name>
    <dbReference type="NCBI Taxonomy" id="2951"/>
    <lineage>
        <taxon>Eukaryota</taxon>
        <taxon>Sar</taxon>
        <taxon>Alveolata</taxon>
        <taxon>Dinophyceae</taxon>
        <taxon>Suessiales</taxon>
        <taxon>Symbiodiniaceae</taxon>
        <taxon>Symbiodinium</taxon>
    </lineage>
</organism>
<feature type="repeat" description="ANK" evidence="3">
    <location>
        <begin position="317"/>
        <end position="342"/>
    </location>
</feature>
<evidence type="ECO:0000256" key="3">
    <source>
        <dbReference type="PROSITE-ProRule" id="PRU00023"/>
    </source>
</evidence>
<protein>
    <submittedName>
        <fullName evidence="4">Ankyrin-2</fullName>
    </submittedName>
</protein>
<dbReference type="GO" id="GO:0000151">
    <property type="term" value="C:ubiquitin ligase complex"/>
    <property type="evidence" value="ECO:0007669"/>
    <property type="project" value="TreeGrafter"/>
</dbReference>
<comment type="caution">
    <text evidence="4">The sequence shown here is derived from an EMBL/GenBank/DDBJ whole genome shotgun (WGS) entry which is preliminary data.</text>
</comment>
<keyword evidence="2 3" id="KW-0040">ANK repeat</keyword>
<dbReference type="Proteomes" id="UP000186817">
    <property type="component" value="Unassembled WGS sequence"/>
</dbReference>
<keyword evidence="1" id="KW-0677">Repeat</keyword>